<evidence type="ECO:0000256" key="3">
    <source>
        <dbReference type="ARBA" id="ARBA00022679"/>
    </source>
</evidence>
<keyword evidence="2" id="KW-0328">Glycosyltransferase</keyword>
<feature type="domain" description="Diacylglycerol glucosyltransferase N-terminal" evidence="5">
    <location>
        <begin position="21"/>
        <end position="185"/>
    </location>
</feature>
<protein>
    <submittedName>
        <fullName evidence="6">Monogalactosyldiacylglycerol synthase family protein</fullName>
    </submittedName>
</protein>
<dbReference type="EMBL" id="LGFU01000106">
    <property type="protein sequence ID" value="KUK45947.1"/>
    <property type="molecule type" value="Genomic_DNA"/>
</dbReference>
<reference evidence="6 7" key="1">
    <citation type="journal article" date="2015" name="MBio">
        <title>Genome-Resolved Metagenomic Analysis Reveals Roles for Candidate Phyla and Other Microbial Community Members in Biogeochemical Transformations in Oil Reservoirs.</title>
        <authorList>
            <person name="Hu P."/>
            <person name="Tom L."/>
            <person name="Singh A."/>
            <person name="Thomas B.C."/>
            <person name="Baker B.J."/>
            <person name="Piceno Y.M."/>
            <person name="Andersen G.L."/>
            <person name="Banfield J.F."/>
        </authorList>
    </citation>
    <scope>NUCLEOTIDE SEQUENCE [LARGE SCALE GENOMIC DNA]</scope>
    <source>
        <strain evidence="6">46_16</strain>
    </source>
</reference>
<comment type="similarity">
    <text evidence="1">Belongs to the glycosyltransferase 28 family.</text>
</comment>
<feature type="non-terminal residue" evidence="6">
    <location>
        <position position="379"/>
    </location>
</feature>
<dbReference type="GO" id="GO:0016020">
    <property type="term" value="C:membrane"/>
    <property type="evidence" value="ECO:0007669"/>
    <property type="project" value="GOC"/>
</dbReference>
<dbReference type="PANTHER" id="PTHR43025:SF3">
    <property type="entry name" value="MONOGALACTOSYLDIACYLGLYCEROL SYNTHASE 1, CHLOROPLASTIC"/>
    <property type="match status" value="1"/>
</dbReference>
<comment type="caution">
    <text evidence="6">The sequence shown here is derived from an EMBL/GenBank/DDBJ whole genome shotgun (WGS) entry which is preliminary data.</text>
</comment>
<dbReference type="SUPFAM" id="SSF53756">
    <property type="entry name" value="UDP-Glycosyltransferase/glycogen phosphorylase"/>
    <property type="match status" value="1"/>
</dbReference>
<dbReference type="GO" id="GO:0009247">
    <property type="term" value="P:glycolipid biosynthetic process"/>
    <property type="evidence" value="ECO:0007669"/>
    <property type="project" value="InterPro"/>
</dbReference>
<dbReference type="GO" id="GO:0016758">
    <property type="term" value="F:hexosyltransferase activity"/>
    <property type="evidence" value="ECO:0007669"/>
    <property type="project" value="InterPro"/>
</dbReference>
<dbReference type="AlphaFoldDB" id="A0A101FX94"/>
<organism evidence="6 7">
    <name type="scientific">Anaerolinea thermophila</name>
    <dbReference type="NCBI Taxonomy" id="167964"/>
    <lineage>
        <taxon>Bacteria</taxon>
        <taxon>Bacillati</taxon>
        <taxon>Chloroflexota</taxon>
        <taxon>Anaerolineae</taxon>
        <taxon>Anaerolineales</taxon>
        <taxon>Anaerolineaceae</taxon>
        <taxon>Anaerolinea</taxon>
    </lineage>
</organism>
<dbReference type="Pfam" id="PF00534">
    <property type="entry name" value="Glycos_transf_1"/>
    <property type="match status" value="1"/>
</dbReference>
<name>A0A101FX94_9CHLR</name>
<evidence type="ECO:0000256" key="1">
    <source>
        <dbReference type="ARBA" id="ARBA00006962"/>
    </source>
</evidence>
<dbReference type="InterPro" id="IPR009695">
    <property type="entry name" value="Diacylglyc_glucosyltr_N"/>
</dbReference>
<evidence type="ECO:0000259" key="5">
    <source>
        <dbReference type="Pfam" id="PF06925"/>
    </source>
</evidence>
<dbReference type="InterPro" id="IPR001296">
    <property type="entry name" value="Glyco_trans_1"/>
</dbReference>
<proteinExistence type="inferred from homology"/>
<evidence type="ECO:0000313" key="7">
    <source>
        <dbReference type="Proteomes" id="UP000064249"/>
    </source>
</evidence>
<gene>
    <name evidence="6" type="ORF">XD73_1175</name>
</gene>
<keyword evidence="3" id="KW-0808">Transferase</keyword>
<accession>A0A101FX94</accession>
<evidence type="ECO:0000256" key="2">
    <source>
        <dbReference type="ARBA" id="ARBA00022676"/>
    </source>
</evidence>
<evidence type="ECO:0000259" key="4">
    <source>
        <dbReference type="Pfam" id="PF00534"/>
    </source>
</evidence>
<dbReference type="Proteomes" id="UP000064249">
    <property type="component" value="Unassembled WGS sequence"/>
</dbReference>
<dbReference type="Pfam" id="PF06925">
    <property type="entry name" value="MGDG_synth"/>
    <property type="match status" value="1"/>
</dbReference>
<dbReference type="Gene3D" id="3.40.50.2000">
    <property type="entry name" value="Glycogen Phosphorylase B"/>
    <property type="match status" value="1"/>
</dbReference>
<sequence length="379" mass="41953">MPRSNKIPHIVFLFSDTGGGHRSASQAIIEALEIYYPNQVTTEMVDFFVEYAPPPFDLAPATYAQMGQVPELWKLGYKLSDGKHRSKFIQEVLWPYIRKSTANLLQEHPCDLFLSVHPIVNTPILRALEENPIPYMIVITDMVTTHAFWYSKRANLTLTPTEEARDRGLEFGLNPDRIKVVGQPIADQFRRPSATKSELRKKFGWPEDLPVVLMASGGEGMGPIEDTVRAVDAAGLDLMMVVIAGRNQSLKQNLEDAVLQTPNEVLGFVENMPDLMNAADIIVTKAGPGTVSEAFVAGLPIILYSRMPGQEDGNIDYVVDKGAGVWAPCSKDVVETLQQWLEDPSERQRVAAVSKSLARPDASMDIAGEIIKIVNNPQI</sequence>
<feature type="domain" description="Glycosyl transferase family 1" evidence="4">
    <location>
        <begin position="196"/>
        <end position="351"/>
    </location>
</feature>
<evidence type="ECO:0000313" key="6">
    <source>
        <dbReference type="EMBL" id="KUK45947.1"/>
    </source>
</evidence>
<dbReference type="InterPro" id="IPR050519">
    <property type="entry name" value="Glycosyltransf_28_UgtP"/>
</dbReference>
<dbReference type="PANTHER" id="PTHR43025">
    <property type="entry name" value="MONOGALACTOSYLDIACYLGLYCEROL SYNTHASE"/>
    <property type="match status" value="1"/>
</dbReference>